<feature type="active site" evidence="5">
    <location>
        <position position="40"/>
    </location>
</feature>
<keyword evidence="4 6" id="KW-0378">Hydrolase</keyword>
<evidence type="ECO:0000313" key="8">
    <source>
        <dbReference type="EMBL" id="KOY77742.1"/>
    </source>
</evidence>
<dbReference type="GO" id="GO:0009003">
    <property type="term" value="F:signal peptidase activity"/>
    <property type="evidence" value="ECO:0007669"/>
    <property type="project" value="UniProtKB-EC"/>
</dbReference>
<dbReference type="PROSITE" id="PS00760">
    <property type="entry name" value="SPASE_I_2"/>
    <property type="match status" value="1"/>
</dbReference>
<feature type="active site" evidence="5">
    <location>
        <position position="84"/>
    </location>
</feature>
<dbReference type="Gene3D" id="2.10.109.10">
    <property type="entry name" value="Umud Fragment, subunit A"/>
    <property type="match status" value="1"/>
</dbReference>
<organism evidence="8 9">
    <name type="scientific">Apilactobacillus kunkeei</name>
    <dbReference type="NCBI Taxonomy" id="148814"/>
    <lineage>
        <taxon>Bacteria</taxon>
        <taxon>Bacillati</taxon>
        <taxon>Bacillota</taxon>
        <taxon>Bacilli</taxon>
        <taxon>Lactobacillales</taxon>
        <taxon>Lactobacillaceae</taxon>
        <taxon>Apilactobacillus</taxon>
    </lineage>
</organism>
<dbReference type="PRINTS" id="PR00727">
    <property type="entry name" value="LEADERPTASE"/>
</dbReference>
<dbReference type="EC" id="3.4.21.89" evidence="3 6"/>
<dbReference type="PROSITE" id="PS00761">
    <property type="entry name" value="SPASE_I_3"/>
    <property type="match status" value="1"/>
</dbReference>
<dbReference type="NCBIfam" id="TIGR02227">
    <property type="entry name" value="sigpep_I_bact"/>
    <property type="match status" value="1"/>
</dbReference>
<comment type="catalytic activity">
    <reaction evidence="1 6">
        <text>Cleavage of hydrophobic, N-terminal signal or leader sequences from secreted and periplasmic proteins.</text>
        <dbReference type="EC" id="3.4.21.89"/>
    </reaction>
</comment>
<dbReference type="InterPro" id="IPR019533">
    <property type="entry name" value="Peptidase_S26"/>
</dbReference>
<evidence type="ECO:0000256" key="4">
    <source>
        <dbReference type="ARBA" id="ARBA00022801"/>
    </source>
</evidence>
<proteinExistence type="inferred from homology"/>
<name>A0A0M9DCG7_9LACO</name>
<evidence type="ECO:0000256" key="1">
    <source>
        <dbReference type="ARBA" id="ARBA00000677"/>
    </source>
</evidence>
<dbReference type="AlphaFoldDB" id="A0A0M9DCG7"/>
<evidence type="ECO:0000259" key="7">
    <source>
        <dbReference type="Pfam" id="PF10502"/>
    </source>
</evidence>
<protein>
    <recommendedName>
        <fullName evidence="3 6">Signal peptidase I</fullName>
        <ecNumber evidence="3 6">3.4.21.89</ecNumber>
    </recommendedName>
</protein>
<dbReference type="Pfam" id="PF10502">
    <property type="entry name" value="Peptidase_S26"/>
    <property type="match status" value="1"/>
</dbReference>
<dbReference type="PATRIC" id="fig|148814.9.peg.1423"/>
<dbReference type="GO" id="GO:0006465">
    <property type="term" value="P:signal peptide processing"/>
    <property type="evidence" value="ECO:0007669"/>
    <property type="project" value="InterPro"/>
</dbReference>
<comment type="subcellular location">
    <subcellularLocation>
        <location evidence="2">Cell membrane</location>
        <topology evidence="2">Single-pass type II membrane protein</topology>
    </subcellularLocation>
    <subcellularLocation>
        <location evidence="6">Membrane</location>
        <topology evidence="6">Single-pass type II membrane protein</topology>
    </subcellularLocation>
</comment>
<dbReference type="SUPFAM" id="SSF51306">
    <property type="entry name" value="LexA/Signal peptidase"/>
    <property type="match status" value="1"/>
</dbReference>
<dbReference type="CDD" id="cd06530">
    <property type="entry name" value="S26_SPase_I"/>
    <property type="match status" value="1"/>
</dbReference>
<accession>A0A0M9DCG7</accession>
<evidence type="ECO:0000313" key="9">
    <source>
        <dbReference type="Proteomes" id="UP000037749"/>
    </source>
</evidence>
<evidence type="ECO:0000256" key="6">
    <source>
        <dbReference type="RuleBase" id="RU362042"/>
    </source>
</evidence>
<evidence type="ECO:0000256" key="3">
    <source>
        <dbReference type="ARBA" id="ARBA00013208"/>
    </source>
</evidence>
<comment type="similarity">
    <text evidence="6">Belongs to the peptidase S26 family.</text>
</comment>
<dbReference type="EMBL" id="JXCZ01000047">
    <property type="protein sequence ID" value="KOY77742.1"/>
    <property type="molecule type" value="Genomic_DNA"/>
</dbReference>
<keyword evidence="6" id="KW-0645">Protease</keyword>
<evidence type="ECO:0000256" key="5">
    <source>
        <dbReference type="PIRSR" id="PIRSR600223-1"/>
    </source>
</evidence>
<dbReference type="GO" id="GO:0004252">
    <property type="term" value="F:serine-type endopeptidase activity"/>
    <property type="evidence" value="ECO:0007669"/>
    <property type="project" value="InterPro"/>
</dbReference>
<dbReference type="RefSeq" id="WP_053797097.1">
    <property type="nucleotide sequence ID" value="NZ_JXCZ01000047.1"/>
</dbReference>
<dbReference type="GO" id="GO:0005886">
    <property type="term" value="C:plasma membrane"/>
    <property type="evidence" value="ECO:0007669"/>
    <property type="project" value="UniProtKB-SubCell"/>
</dbReference>
<dbReference type="InterPro" id="IPR019758">
    <property type="entry name" value="Pept_S26A_signal_pept_1_CS"/>
</dbReference>
<dbReference type="InterPro" id="IPR000223">
    <property type="entry name" value="Pept_S26A_signal_pept_1"/>
</dbReference>
<feature type="domain" description="Peptidase S26" evidence="7">
    <location>
        <begin position="13"/>
        <end position="187"/>
    </location>
</feature>
<dbReference type="InterPro" id="IPR019757">
    <property type="entry name" value="Pept_S26A_signal_pept_1_Lys-AS"/>
</dbReference>
<dbReference type="PANTHER" id="PTHR43390:SF8">
    <property type="entry name" value="SIGNAL PEPTIDASE I"/>
    <property type="match status" value="1"/>
</dbReference>
<dbReference type="Proteomes" id="UP000037749">
    <property type="component" value="Unassembled WGS sequence"/>
</dbReference>
<reference evidence="8 9" key="1">
    <citation type="journal article" date="2015" name="Genome Biol. Evol.">
        <title>Functionally Structured Genomes in Lactobacillus kunkeei Colonizing the Honey Crop and Food Products of Honeybees and Stingless Bees.</title>
        <authorList>
            <person name="Tamarit D."/>
            <person name="Ellegaard K.M."/>
            <person name="Wikander J."/>
            <person name="Olofsson T."/>
            <person name="Vasquez A."/>
            <person name="Andersson S.G."/>
        </authorList>
    </citation>
    <scope>NUCLEOTIDE SEQUENCE [LARGE SCALE GENOMIC DNA]</scope>
    <source>
        <strain evidence="8 9">LAla</strain>
    </source>
</reference>
<evidence type="ECO:0000256" key="2">
    <source>
        <dbReference type="ARBA" id="ARBA00004401"/>
    </source>
</evidence>
<comment type="caution">
    <text evidence="8">The sequence shown here is derived from an EMBL/GenBank/DDBJ whole genome shotgun (WGS) entry which is preliminary data.</text>
</comment>
<gene>
    <name evidence="8" type="ORF">RZ72_04020</name>
</gene>
<dbReference type="InterPro" id="IPR036286">
    <property type="entry name" value="LexA/Signal_pep-like_sf"/>
</dbReference>
<sequence>MKLTAKQKSLLSWVIYLLFLVVAWFAIKSFATVVKVDGHSMDPNLHTGQRVLVMKQAAIKRNSVIVFDAFGEDPTKLVTTYYVKRVVGMPGDKIVYKNGKLYINNKLYKQNYISKQQVSVGTRYKFQTDVIKNWDITKLSKEKWVDDQDEKVVPKGMYFVLGDNRSISNDSRYWGFVEQRKVLGVVYAFPWSGNATQRYNINDLQNKKALN</sequence>
<dbReference type="PANTHER" id="PTHR43390">
    <property type="entry name" value="SIGNAL PEPTIDASE I"/>
    <property type="match status" value="1"/>
</dbReference>